<dbReference type="PhylomeDB" id="A5K6S7"/>
<feature type="region of interest" description="Disordered" evidence="1">
    <location>
        <begin position="1313"/>
        <end position="1334"/>
    </location>
</feature>
<dbReference type="VEuPathDB" id="PlasmoDB:PVX_099480"/>
<name>A5K6S7_PLAVS</name>
<feature type="compositionally biased region" description="Acidic residues" evidence="1">
    <location>
        <begin position="162"/>
        <end position="176"/>
    </location>
</feature>
<dbReference type="InterPro" id="IPR053359">
    <property type="entry name" value="CRAM"/>
</dbReference>
<dbReference type="GeneID" id="5474036"/>
<evidence type="ECO:0000313" key="2">
    <source>
        <dbReference type="EMBL" id="EDL45018.1"/>
    </source>
</evidence>
<protein>
    <submittedName>
        <fullName evidence="2">Uncharacterized protein</fullName>
    </submittedName>
</protein>
<accession>A5K6S7</accession>
<dbReference type="PANTHER" id="PTHR35577">
    <property type="entry name" value="CYSTEINE-RICH, ACIDIC INTEGRAL MEMBRANE PROTEIN-RELATED"/>
    <property type="match status" value="1"/>
</dbReference>
<keyword evidence="3" id="KW-1185">Reference proteome</keyword>
<feature type="compositionally biased region" description="Low complexity" evidence="1">
    <location>
        <begin position="229"/>
        <end position="247"/>
    </location>
</feature>
<feature type="compositionally biased region" description="Basic residues" evidence="1">
    <location>
        <begin position="1758"/>
        <end position="1768"/>
    </location>
</feature>
<reference evidence="2 3" key="1">
    <citation type="journal article" date="2008" name="Nature">
        <title>Comparative genomics of the neglected human malaria parasite Plasmodium vivax.</title>
        <authorList>
            <person name="Carlton J.M."/>
            <person name="Adams J.H."/>
            <person name="Silva J.C."/>
            <person name="Bidwell S.L."/>
            <person name="Lorenzi H."/>
            <person name="Caler E."/>
            <person name="Crabtree J."/>
            <person name="Angiuoli S.V."/>
            <person name="Merino E.F."/>
            <person name="Amedeo P."/>
            <person name="Cheng Q."/>
            <person name="Coulson R.M."/>
            <person name="Crabb B.S."/>
            <person name="Del Portillo H.A."/>
            <person name="Essien K."/>
            <person name="Feldblyum T.V."/>
            <person name="Fernandez-Becerra C."/>
            <person name="Gilson P.R."/>
            <person name="Gueye A.H."/>
            <person name="Guo X."/>
            <person name="Kang'a S."/>
            <person name="Kooij T.W."/>
            <person name="Korsinczky M."/>
            <person name="Meyer E.V."/>
            <person name="Nene V."/>
            <person name="Paulsen I."/>
            <person name="White O."/>
            <person name="Ralph S.A."/>
            <person name="Ren Q."/>
            <person name="Sargeant T.J."/>
            <person name="Salzberg S.L."/>
            <person name="Stoeckert C.J."/>
            <person name="Sullivan S.A."/>
            <person name="Yamamoto M.M."/>
            <person name="Hoffman S.L."/>
            <person name="Wortman J.R."/>
            <person name="Gardner M.J."/>
            <person name="Galinski M.R."/>
            <person name="Barnwell J.W."/>
            <person name="Fraser-Liggett C.M."/>
        </authorList>
    </citation>
    <scope>NUCLEOTIDE SEQUENCE [LARGE SCALE GENOMIC DNA]</scope>
    <source>
        <strain evidence="2 3">Salvador I</strain>
    </source>
</reference>
<evidence type="ECO:0000313" key="3">
    <source>
        <dbReference type="Proteomes" id="UP000008333"/>
    </source>
</evidence>
<feature type="compositionally biased region" description="Basic and acidic residues" evidence="1">
    <location>
        <begin position="260"/>
        <end position="269"/>
    </location>
</feature>
<evidence type="ECO:0000256" key="1">
    <source>
        <dbReference type="SAM" id="MobiDB-lite"/>
    </source>
</evidence>
<feature type="region of interest" description="Disordered" evidence="1">
    <location>
        <begin position="1460"/>
        <end position="1517"/>
    </location>
</feature>
<feature type="region of interest" description="Disordered" evidence="1">
    <location>
        <begin position="1710"/>
        <end position="1769"/>
    </location>
</feature>
<dbReference type="InParanoid" id="A5K6S7"/>
<dbReference type="Proteomes" id="UP000008333">
    <property type="component" value="Unassembled WGS sequence"/>
</dbReference>
<feature type="compositionally biased region" description="Basic and acidic residues" evidence="1">
    <location>
        <begin position="1715"/>
        <end position="1740"/>
    </location>
</feature>
<feature type="region of interest" description="Disordered" evidence="1">
    <location>
        <begin position="152"/>
        <end position="269"/>
    </location>
</feature>
<dbReference type="OMA" id="IKGCIKI"/>
<dbReference type="EMBL" id="AAKM01000007">
    <property type="protein sequence ID" value="EDL45018.1"/>
    <property type="molecule type" value="Genomic_DNA"/>
</dbReference>
<dbReference type="PANTHER" id="PTHR35577:SF7">
    <property type="entry name" value="CYSTEINE-RICH, ACIDIC INTEGRAL MEMBRANE PROTEIN"/>
    <property type="match status" value="1"/>
</dbReference>
<feature type="compositionally biased region" description="Low complexity" evidence="1">
    <location>
        <begin position="202"/>
        <end position="220"/>
    </location>
</feature>
<comment type="caution">
    <text evidence="2">The sequence shown here is derived from an EMBL/GenBank/DDBJ whole genome shotgun (WGS) entry which is preliminary data.</text>
</comment>
<feature type="compositionally biased region" description="Polar residues" evidence="1">
    <location>
        <begin position="1317"/>
        <end position="1328"/>
    </location>
</feature>
<organism evidence="2 3">
    <name type="scientific">Plasmodium vivax (strain Salvador I)</name>
    <dbReference type="NCBI Taxonomy" id="126793"/>
    <lineage>
        <taxon>Eukaryota</taxon>
        <taxon>Sar</taxon>
        <taxon>Alveolata</taxon>
        <taxon>Apicomplexa</taxon>
        <taxon>Aconoidasida</taxon>
        <taxon>Haemosporida</taxon>
        <taxon>Plasmodiidae</taxon>
        <taxon>Plasmodium</taxon>
        <taxon>Plasmodium (Plasmodium)</taxon>
    </lineage>
</organism>
<sequence>MEVHTPSAKGEYIEQLLRNFAGKKGKLKRKEVMNQMEHYVGILTNVNLKIVHNKNYEVVHLVLEVLLTNELHLEPMILDKVLACLNLKQILQKDGKVKIKNINNILLLINRKSRNNLNAANLFNLLFDAVALLLEALCAEDIYSVARPVDYTLGGGQRREGEEEEAEEDDEEEEEEDTHHTTEEPPSEPLTAPRQTRKRKGANGPPVSAAGGSGESASEPQEGDSSEGAANRAAAPANPAANLANRADNGMPPPKKRKKEGSERLPADEHHNVARINDYVVHVNSLFSLFFKNYKPMLSDVKIYAFYGNLLGLFSYVHDYIGYVEELAERCRSNGGGSSPSSFDSVVKNLTTLKGLIKKQITISLDSITKGYFKSVYASYLGSKEELKVNYSFFNFQENEKLLEVIYIMLHRVSNEKASFRFDPHGEKLTCPSVSLHKSKKDKLICFFKSEHSYDEKHPFLGVSKIRGCLKALATIIKYLLLKQPSANLAHVQTYFTLFLLIPHFELTLYGEHIKGEYSQLFHFAPSRKEKTQRGVNCSVADSDAEAPVEGKPAGESKPTIHRNAANYFKSVKIKIAHSVCRFEKELSLNDHQQTHSNVHIIADYLKVIYKFLKYLNGRSNARKDPFLFVNFTYCLKYTFDCLTNAYFELTRTKLKSALRECSSTGGSSLPPSERCLRERMYLRGKPHLALYDKKMRNIFCTYPRGRAPHLEETTLERDNRSDRGEAPTCLLLPLKRNGRERKKLMGYLVYLIYVSQVNLLTVIHFDVTLRTLIFSALFSFGKALIPHAGSHLAGSVNIGGPSHVDPPHVDSFASRTLRTVMTKYVEIFGVKGLLKFLHYYTVGRADAQQGQSLRSIHFLQNSVVMEVFKASVGKWVDQAPSILGYFIEVYTYHVTKLGQTVEGIIQLREGGGGEDPRNVLLNSCASQKGENSSPHRGHSLASYLSIVQNVETLEYIICCFLKAIPKRDITHGLLTYVKEIASVHMAKLKNEMTFHNKTGEVNFVHTNFAQTNFAHSSSKYYILFFFNYSVCRVAMYALLHGEVKTEQLLGHPAIQHIVAMLQSCFPTVEPMFDLCVREDSLHAFFCILQMVLQTLFFFLSLAELRVVDPDRLAEHLNQVLRVMKKNALAEYPYSVKKKICRQIANFFIYNHAWLATTFRGREKTVDSIYQEFTKLLFVDIAIMKNEQSYDFLFDYLFIIRENQIVCNLLKELFSLHFILILGNWEKGPHHPKLGGTGRASPDEGGVPPEEEALLSYRARALVRRNRALSSDSHKWYEMLNLKKKLGSPNEGNLRRGSIYQFDESRMMSVFSRKGKNNQSAVSSFRSNPNREDTDTPNVDVCILSNLFPLFNGIENVQDSLYTLLCKICGNFSNYNAYCEHILANILMSFCENLGGKESPQLGLSDFHHFVKLSFQLLQKQKEYLTSGVFRTSRNALLLKLLFHIFFLCINGWTADSRAEKEKKEKTQVEGGATDVKTGTDERTTTDVQTTTDVKNLPSETPPKRERKKKAGGAPQGKAKKVKNCFVFFIKYFLLMHKLIVSKGEEEGATATLSDDDVAYLTNHMQGGGGRSVGSEEVHSGPTDAAERNDISAMLSKLKDFLHRILSGGGDAAKVGITAASNAATRPSTATPLNALFLELVEHVFVSFLLKHNFWEETNGAAVVQVVDALRGLHVEDVLRSADEKHTTFAYSILALKIFNVAKKREISTTANEVSADHGKRDTHGKHETHGAHETHETHVGAEPTGVKPTEVTPADKQKKKRGKGFKRKKDEMAMDEGKLILFFNLFLPAKRSNVLHNSNESTTPWQEEAKPTCVQLYDFLFHYNSILAECPDEHSVHICIKYQNVIKNICTLFSYSSDDVKNVLTYVEGQIKMGNSEGEAESCLYHFNMHIITLIYIISNSGKFCSEIIHQSRRPTDSSSFISLYLLLMQHVQTYLDSEVVIRRSSSILFLLLHLVYKLSQLFVFFFVRLKAQTRDGSYSNLLGFVSNYCSLLVKTMDLLKNRIRSSNDGAVPTPRKDFITHFYILNNCGLFERKKFYLYLLSHQLFVLLYEFFNIQKNELVVKSKRTLIEVAKKGGYAINFLCSYLDSILYLDSRMNKLLLRNANFLVTFLRSNKGSLNLPPIAFPLVIKIVDMYEFISKRGSTGEEEYEEKKFLKGIFQTTLSLLENSSIQFCYTSLTDRKREIFNALSG</sequence>
<gene>
    <name evidence="2" type="ORF">PVX_099480</name>
</gene>
<proteinExistence type="predicted"/>
<dbReference type="KEGG" id="pvx:PVX_099480"/>
<dbReference type="FunCoup" id="A5K6S7">
    <property type="interactions" value="315"/>
</dbReference>
<dbReference type="RefSeq" id="XP_001614745.1">
    <property type="nucleotide sequence ID" value="XM_001614695.1"/>
</dbReference>